<dbReference type="AlphaFoldDB" id="A0A7C8IWT0"/>
<dbReference type="Proteomes" id="UP000481858">
    <property type="component" value="Unassembled WGS sequence"/>
</dbReference>
<protein>
    <recommendedName>
        <fullName evidence="3">F-box domain-containing protein</fullName>
    </recommendedName>
</protein>
<comment type="caution">
    <text evidence="1">The sequence shown here is derived from an EMBL/GenBank/DDBJ whole genome shotgun (WGS) entry which is preliminary data.</text>
</comment>
<dbReference type="InParanoid" id="A0A7C8IWT0"/>
<reference evidence="1 2" key="1">
    <citation type="submission" date="2019-12" db="EMBL/GenBank/DDBJ databases">
        <title>Draft genome sequence of the ascomycete Xylaria multiplex DSM 110363.</title>
        <authorList>
            <person name="Buettner E."/>
            <person name="Kellner H."/>
        </authorList>
    </citation>
    <scope>NUCLEOTIDE SEQUENCE [LARGE SCALE GENOMIC DNA]</scope>
    <source>
        <strain evidence="1 2">DSM 110363</strain>
    </source>
</reference>
<evidence type="ECO:0000313" key="1">
    <source>
        <dbReference type="EMBL" id="KAF2972680.1"/>
    </source>
</evidence>
<keyword evidence="2" id="KW-1185">Reference proteome</keyword>
<evidence type="ECO:0000313" key="2">
    <source>
        <dbReference type="Proteomes" id="UP000481858"/>
    </source>
</evidence>
<accession>A0A7C8IWT0</accession>
<organism evidence="1 2">
    <name type="scientific">Xylaria multiplex</name>
    <dbReference type="NCBI Taxonomy" id="323545"/>
    <lineage>
        <taxon>Eukaryota</taxon>
        <taxon>Fungi</taxon>
        <taxon>Dikarya</taxon>
        <taxon>Ascomycota</taxon>
        <taxon>Pezizomycotina</taxon>
        <taxon>Sordariomycetes</taxon>
        <taxon>Xylariomycetidae</taxon>
        <taxon>Xylariales</taxon>
        <taxon>Xylariaceae</taxon>
        <taxon>Xylaria</taxon>
    </lineage>
</organism>
<dbReference type="EMBL" id="WUBL01000005">
    <property type="protein sequence ID" value="KAF2972680.1"/>
    <property type="molecule type" value="Genomic_DNA"/>
</dbReference>
<evidence type="ECO:0008006" key="3">
    <source>
        <dbReference type="Google" id="ProtNLM"/>
    </source>
</evidence>
<gene>
    <name evidence="1" type="ORF">GQX73_g853</name>
</gene>
<sequence>MTRVTDLPCEVIVAVFKQLDHIQSLPPCLLACRHFYYSYKENPRSGIEILRRQVCPTFLPYAIATEEASRSPRLSACLSTTELLDTLQNNPDILIDRLRDYPLMALARLGYTHDLVEKHAKSYSSGGWTGINQPYLQLIQQTPAADVLCLSSTEQLRVCRAFYRFELYTSLLRSNNIQLDQEISLTFPGLRPWENEQLACAYNYVEEKIIQVRSKAAAKVSKGTIMDMNCIDPILTSWIYTPRKRWVNANNIKKYDLRHESGRSSIGYAFGFVTGDLLTALDREDDDKGPFIAWNQNITGQPPGPWMYKNKFNPLPA</sequence>
<proteinExistence type="predicted"/>
<dbReference type="OrthoDB" id="5427059at2759"/>
<name>A0A7C8IWT0_9PEZI</name>